<keyword evidence="2" id="KW-1185">Reference proteome</keyword>
<proteinExistence type="predicted"/>
<accession>A0A6H0D9Z0</accession>
<gene>
    <name evidence="1" type="ORF">SSEM1_gp22</name>
</gene>
<organism evidence="1 2">
    <name type="scientific">Pantoea phage vB_PagM_SSEM1</name>
    <dbReference type="NCBI Taxonomy" id="2721760"/>
    <lineage>
        <taxon>Viruses</taxon>
        <taxon>Duplodnaviria</taxon>
        <taxon>Heunggongvirae</taxon>
        <taxon>Uroviricota</taxon>
        <taxon>Caudoviricetes</taxon>
        <taxon>Chaseviridae</taxon>
        <taxon>Cleopatravirinae</taxon>
        <taxon>Loessnervirus</taxon>
        <taxon>Loessnervirus SSEM1</taxon>
    </lineage>
</organism>
<evidence type="ECO:0000313" key="1">
    <source>
        <dbReference type="EMBL" id="QIS79313.1"/>
    </source>
</evidence>
<name>A0A6H0D9Z0_9CAUD</name>
<dbReference type="Proteomes" id="UP000502959">
    <property type="component" value="Segment"/>
</dbReference>
<reference evidence="1 2" key="1">
    <citation type="submission" date="2020-03" db="EMBL/GenBank/DDBJ databases">
        <title>Complete genome sequence of Pantoea agglomerans bacteriophage vB_PagM_SSEM1.</title>
        <authorList>
            <person name="Truncaite L."/>
            <person name="Alijosius L."/>
            <person name="Petrauskaite E."/>
            <person name="Simoliunas E."/>
        </authorList>
    </citation>
    <scope>NUCLEOTIDE SEQUENCE [LARGE SCALE GENOMIC DNA]</scope>
</reference>
<protein>
    <submittedName>
        <fullName evidence="1">Uncharacterized protein</fullName>
    </submittedName>
</protein>
<dbReference type="EMBL" id="MT230534">
    <property type="protein sequence ID" value="QIS79313.1"/>
    <property type="molecule type" value="Genomic_DNA"/>
</dbReference>
<sequence length="201" mass="23084">MPEYKPKNCQLLVNGQLMKPADLSLLEAKILPPIPVKPNCLTPREWYSLMYECETKSPTMREIRQQPELQNLEYPVHQMTQVQLRLALVQDELQITLLESKAITVPSNPIGVKLRQIVSISEELARLRLHVQDYVTMPVIVDLPFPSENVGEKLISLVAYSMELLNTQLLRYKYPMTEPGLVRLLDSIRHSNEGRLANQIN</sequence>
<evidence type="ECO:0000313" key="2">
    <source>
        <dbReference type="Proteomes" id="UP000502959"/>
    </source>
</evidence>